<keyword evidence="11" id="KW-0443">Lipid metabolism</keyword>
<feature type="transmembrane region" description="Helical" evidence="15">
    <location>
        <begin position="156"/>
        <end position="175"/>
    </location>
</feature>
<evidence type="ECO:0000256" key="11">
    <source>
        <dbReference type="ARBA" id="ARBA00023098"/>
    </source>
</evidence>
<evidence type="ECO:0000256" key="8">
    <source>
        <dbReference type="ARBA" id="ARBA00022833"/>
    </source>
</evidence>
<dbReference type="Pfam" id="PF04116">
    <property type="entry name" value="FA_hydroxylase"/>
    <property type="match status" value="1"/>
</dbReference>
<keyword evidence="4 15" id="KW-0812">Transmembrane</keyword>
<keyword evidence="9 15" id="KW-1133">Transmembrane helix</keyword>
<dbReference type="PANTHER" id="PTHR12863:SF1">
    <property type="entry name" value="FATTY ACID 2-HYDROXYLASE"/>
    <property type="match status" value="1"/>
</dbReference>
<evidence type="ECO:0000256" key="7">
    <source>
        <dbReference type="ARBA" id="ARBA00022832"/>
    </source>
</evidence>
<feature type="transmembrane region" description="Helical" evidence="15">
    <location>
        <begin position="42"/>
        <end position="64"/>
    </location>
</feature>
<protein>
    <submittedName>
        <fullName evidence="17">Sterol desaturase family protein</fullName>
    </submittedName>
</protein>
<feature type="transmembrane region" description="Helical" evidence="15">
    <location>
        <begin position="76"/>
        <end position="98"/>
    </location>
</feature>
<evidence type="ECO:0000256" key="4">
    <source>
        <dbReference type="ARBA" id="ARBA00022692"/>
    </source>
</evidence>
<evidence type="ECO:0000256" key="12">
    <source>
        <dbReference type="ARBA" id="ARBA00023136"/>
    </source>
</evidence>
<dbReference type="Proteomes" id="UP000599085">
    <property type="component" value="Unassembled WGS sequence"/>
</dbReference>
<evidence type="ECO:0000256" key="3">
    <source>
        <dbReference type="ARBA" id="ARBA00022516"/>
    </source>
</evidence>
<dbReference type="InterPro" id="IPR014430">
    <property type="entry name" value="Scs7"/>
</dbReference>
<comment type="subcellular location">
    <subcellularLocation>
        <location evidence="2">Endoplasmic reticulum membrane</location>
        <topology evidence="2">Multi-pass membrane protein</topology>
    </subcellularLocation>
</comment>
<evidence type="ECO:0000256" key="5">
    <source>
        <dbReference type="ARBA" id="ARBA00022723"/>
    </source>
</evidence>
<proteinExistence type="predicted"/>
<sequence length="222" mass="26733">MSESSSRLIRTADPTQPSIPHHKLSKKAPPVRIFRQDWMESLTFISFRTFLCCCFVFESIVLTITVEYNVHFWHTILYIVYGLFIWLLTEYTLHRFIFHFSSERKMIQRLVYIFHGNHHIQPNHPYRTLMPVIVTLPVGLIIWALFVFLLKIGLGSALFLGFYLGYIFYDSVHFATHNFQMKRFPFSLWKRHHLLHHYRTEEHNYAISVPWLDKVFRTHFKL</sequence>
<evidence type="ECO:0000256" key="2">
    <source>
        <dbReference type="ARBA" id="ARBA00004477"/>
    </source>
</evidence>
<gene>
    <name evidence="17" type="ORF">IGM82_02275</name>
</gene>
<feature type="compositionally biased region" description="Polar residues" evidence="14">
    <location>
        <begin position="1"/>
        <end position="18"/>
    </location>
</feature>
<evidence type="ECO:0000259" key="16">
    <source>
        <dbReference type="Pfam" id="PF04116"/>
    </source>
</evidence>
<keyword evidence="8" id="KW-0862">Zinc</keyword>
<evidence type="ECO:0000256" key="10">
    <source>
        <dbReference type="ARBA" id="ARBA00023002"/>
    </source>
</evidence>
<evidence type="ECO:0000256" key="15">
    <source>
        <dbReference type="SAM" id="Phobius"/>
    </source>
</evidence>
<feature type="region of interest" description="Disordered" evidence="14">
    <location>
        <begin position="1"/>
        <end position="24"/>
    </location>
</feature>
<keyword evidence="18" id="KW-1185">Reference proteome</keyword>
<dbReference type="PANTHER" id="PTHR12863">
    <property type="entry name" value="FATTY ACID HYDROXYLASE"/>
    <property type="match status" value="1"/>
</dbReference>
<name>A0ABR9MP95_9PROT</name>
<evidence type="ECO:0000313" key="18">
    <source>
        <dbReference type="Proteomes" id="UP000599085"/>
    </source>
</evidence>
<comment type="caution">
    <text evidence="17">The sequence shown here is derived from an EMBL/GenBank/DDBJ whole genome shotgun (WGS) entry which is preliminary data.</text>
</comment>
<accession>A0ABR9MP95</accession>
<keyword evidence="3" id="KW-0444">Lipid biosynthesis</keyword>
<evidence type="ECO:0000256" key="6">
    <source>
        <dbReference type="ARBA" id="ARBA00022824"/>
    </source>
</evidence>
<keyword evidence="7" id="KW-0276">Fatty acid metabolism</keyword>
<keyword evidence="12 15" id="KW-0472">Membrane</keyword>
<evidence type="ECO:0000256" key="13">
    <source>
        <dbReference type="ARBA" id="ARBA00023160"/>
    </source>
</evidence>
<keyword evidence="13" id="KW-0275">Fatty acid biosynthesis</keyword>
<dbReference type="EMBL" id="JADAQV010000001">
    <property type="protein sequence ID" value="MBE1723242.1"/>
    <property type="molecule type" value="Genomic_DNA"/>
</dbReference>
<evidence type="ECO:0000256" key="14">
    <source>
        <dbReference type="SAM" id="MobiDB-lite"/>
    </source>
</evidence>
<comment type="cofactor">
    <cofactor evidence="1">
        <name>Zn(2+)</name>
        <dbReference type="ChEBI" id="CHEBI:29105"/>
    </cofactor>
</comment>
<reference evidence="17 18" key="1">
    <citation type="submission" date="2020-09" db="EMBL/GenBank/DDBJ databases">
        <title>Bombella mellium and Bombella favum sp. nov., two novel species isolated from honey of Apis mellifera.</title>
        <authorList>
            <person name="Hilgarth M."/>
            <person name="Redwitz J."/>
            <person name="Ehrmann M.A."/>
            <person name="Vogel R.F."/>
            <person name="Jakob F."/>
        </authorList>
    </citation>
    <scope>NUCLEOTIDE SEQUENCE [LARGE SCALE GENOMIC DNA]</scope>
    <source>
        <strain evidence="17 18">MRM1</strain>
    </source>
</reference>
<feature type="transmembrane region" description="Helical" evidence="15">
    <location>
        <begin position="129"/>
        <end position="150"/>
    </location>
</feature>
<evidence type="ECO:0000313" key="17">
    <source>
        <dbReference type="EMBL" id="MBE1723242.1"/>
    </source>
</evidence>
<feature type="domain" description="Fatty acid hydroxylase" evidence="16">
    <location>
        <begin position="80"/>
        <end position="218"/>
    </location>
</feature>
<organism evidence="17 18">
    <name type="scientific">Bombella apis</name>
    <dbReference type="NCBI Taxonomy" id="1785988"/>
    <lineage>
        <taxon>Bacteria</taxon>
        <taxon>Pseudomonadati</taxon>
        <taxon>Pseudomonadota</taxon>
        <taxon>Alphaproteobacteria</taxon>
        <taxon>Acetobacterales</taxon>
        <taxon>Acetobacteraceae</taxon>
        <taxon>Bombella</taxon>
    </lineage>
</organism>
<evidence type="ECO:0000256" key="1">
    <source>
        <dbReference type="ARBA" id="ARBA00001947"/>
    </source>
</evidence>
<dbReference type="InterPro" id="IPR006694">
    <property type="entry name" value="Fatty_acid_hydroxylase"/>
</dbReference>
<evidence type="ECO:0000256" key="9">
    <source>
        <dbReference type="ARBA" id="ARBA00022989"/>
    </source>
</evidence>
<keyword evidence="5" id="KW-0479">Metal-binding</keyword>
<keyword evidence="10" id="KW-0560">Oxidoreductase</keyword>
<dbReference type="RefSeq" id="WP_192848171.1">
    <property type="nucleotide sequence ID" value="NZ_JADAQV010000001.1"/>
</dbReference>
<keyword evidence="6" id="KW-0256">Endoplasmic reticulum</keyword>